<dbReference type="PROSITE" id="PS50174">
    <property type="entry name" value="G_PATCH"/>
    <property type="match status" value="1"/>
</dbReference>
<evidence type="ECO:0000259" key="3">
    <source>
        <dbReference type="PROSITE" id="PS50174"/>
    </source>
</evidence>
<feature type="region of interest" description="Disordered" evidence="2">
    <location>
        <begin position="195"/>
        <end position="228"/>
    </location>
</feature>
<reference evidence="4" key="2">
    <citation type="submission" date="2021-08" db="EMBL/GenBank/DDBJ databases">
        <authorList>
            <person name="Eriksson T."/>
        </authorList>
    </citation>
    <scope>NUCLEOTIDE SEQUENCE</scope>
    <source>
        <strain evidence="4">Stoneville</strain>
        <tissue evidence="4">Whole head</tissue>
    </source>
</reference>
<dbReference type="EMBL" id="JABDTM020013089">
    <property type="protein sequence ID" value="KAH0820001.1"/>
    <property type="molecule type" value="Genomic_DNA"/>
</dbReference>
<reference evidence="4" key="1">
    <citation type="journal article" date="2020" name="J Insects Food Feed">
        <title>The yellow mealworm (Tenebrio molitor) genome: a resource for the emerging insects as food and feed industry.</title>
        <authorList>
            <person name="Eriksson T."/>
            <person name="Andere A."/>
            <person name="Kelstrup H."/>
            <person name="Emery V."/>
            <person name="Picard C."/>
        </authorList>
    </citation>
    <scope>NUCLEOTIDE SEQUENCE</scope>
    <source>
        <strain evidence="4">Stoneville</strain>
        <tissue evidence="4">Whole head</tissue>
    </source>
</reference>
<evidence type="ECO:0000313" key="4">
    <source>
        <dbReference type="EMBL" id="KAH0820001.1"/>
    </source>
</evidence>
<feature type="domain" description="G-patch" evidence="3">
    <location>
        <begin position="1"/>
        <end position="46"/>
    </location>
</feature>
<name>A0A8J6HU73_TENMO</name>
<dbReference type="PANTHER" id="PTHR23149:SF9">
    <property type="entry name" value="G PATCH DOMAIN-CONTAINING PROTEIN 4"/>
    <property type="match status" value="1"/>
</dbReference>
<feature type="compositionally biased region" description="Basic residues" evidence="2">
    <location>
        <begin position="218"/>
        <end position="228"/>
    </location>
</feature>
<dbReference type="Proteomes" id="UP000719412">
    <property type="component" value="Unassembled WGS sequence"/>
</dbReference>
<dbReference type="InterPro" id="IPR000467">
    <property type="entry name" value="G_patch_dom"/>
</dbReference>
<proteinExistence type="predicted"/>
<protein>
    <recommendedName>
        <fullName evidence="1">G patch domain-containing protein 4</fullName>
    </recommendedName>
</protein>
<dbReference type="Pfam" id="PF01585">
    <property type="entry name" value="G-patch"/>
    <property type="match status" value="1"/>
</dbReference>
<dbReference type="GO" id="GO:0003676">
    <property type="term" value="F:nucleic acid binding"/>
    <property type="evidence" value="ECO:0007669"/>
    <property type="project" value="InterPro"/>
</dbReference>
<organism evidence="4 5">
    <name type="scientific">Tenebrio molitor</name>
    <name type="common">Yellow mealworm beetle</name>
    <dbReference type="NCBI Taxonomy" id="7067"/>
    <lineage>
        <taxon>Eukaryota</taxon>
        <taxon>Metazoa</taxon>
        <taxon>Ecdysozoa</taxon>
        <taxon>Arthropoda</taxon>
        <taxon>Hexapoda</taxon>
        <taxon>Insecta</taxon>
        <taxon>Pterygota</taxon>
        <taxon>Neoptera</taxon>
        <taxon>Endopterygota</taxon>
        <taxon>Coleoptera</taxon>
        <taxon>Polyphaga</taxon>
        <taxon>Cucujiformia</taxon>
        <taxon>Tenebrionidae</taxon>
        <taxon>Tenebrio</taxon>
    </lineage>
</organism>
<evidence type="ECO:0000313" key="5">
    <source>
        <dbReference type="Proteomes" id="UP000719412"/>
    </source>
</evidence>
<dbReference type="InterPro" id="IPR050656">
    <property type="entry name" value="PINX1"/>
</dbReference>
<dbReference type="AlphaFoldDB" id="A0A8J6HU73"/>
<keyword evidence="5" id="KW-1185">Reference proteome</keyword>
<sequence length="402" mass="46005">MDFARKQLEKYGWKDGKGLGRNEDGISEALKPKLKFDNGGIGHEVGEQFTNNWWERVFNNAANNINVKVEEHDVKLHLKAEPVEISTKSYSVRELSKNKHFQYGSFLKTAKLTDSGVESYNVAAPEAVTSFSSLTDEELFVACGGRTAHKGARHGLKLSGKLSRIEKQEKLLLKKMKNVSLTDDASTLEKKIKKLKKHKEETASDASVQESEVSSSSKTKKNKHKRKSVTFNNETVVKYYTPDLDTSHESIKDENSNNSDVVDTNANVCDEGIEQDIEDNSNDQNDTHRSFEEAQQTFDDLSKAERKKLKKKRKLEKKKNATALFIDEVREQMNFEENGKKRKLAADELDVEAKQNQICKYSKKKKYVPEKLMRKKERKRERKMMKSIVASLDHFCKISDDE</sequence>
<gene>
    <name evidence="4" type="ORF">GEV33_002790</name>
</gene>
<accession>A0A8J6HU73</accession>
<dbReference type="PANTHER" id="PTHR23149">
    <property type="entry name" value="G PATCH DOMAIN CONTAINING PROTEIN"/>
    <property type="match status" value="1"/>
</dbReference>
<evidence type="ECO:0000256" key="2">
    <source>
        <dbReference type="SAM" id="MobiDB-lite"/>
    </source>
</evidence>
<evidence type="ECO:0000256" key="1">
    <source>
        <dbReference type="ARBA" id="ARBA00040365"/>
    </source>
</evidence>
<dbReference type="GO" id="GO:0005730">
    <property type="term" value="C:nucleolus"/>
    <property type="evidence" value="ECO:0007669"/>
    <property type="project" value="TreeGrafter"/>
</dbReference>
<comment type="caution">
    <text evidence="4">The sequence shown here is derived from an EMBL/GenBank/DDBJ whole genome shotgun (WGS) entry which is preliminary data.</text>
</comment>
<dbReference type="SMART" id="SM00443">
    <property type="entry name" value="G_patch"/>
    <property type="match status" value="1"/>
</dbReference>